<dbReference type="AlphaFoldDB" id="A0A1Q8RX05"/>
<gene>
    <name evidence="2" type="ORF">CCHL11_06066</name>
</gene>
<organism evidence="2 3">
    <name type="scientific">Colletotrichum chlorophyti</name>
    <dbReference type="NCBI Taxonomy" id="708187"/>
    <lineage>
        <taxon>Eukaryota</taxon>
        <taxon>Fungi</taxon>
        <taxon>Dikarya</taxon>
        <taxon>Ascomycota</taxon>
        <taxon>Pezizomycotina</taxon>
        <taxon>Sordariomycetes</taxon>
        <taxon>Hypocreomycetidae</taxon>
        <taxon>Glomerellales</taxon>
        <taxon>Glomerellaceae</taxon>
        <taxon>Colletotrichum</taxon>
    </lineage>
</organism>
<reference evidence="2 3" key="1">
    <citation type="submission" date="2016-11" db="EMBL/GenBank/DDBJ databases">
        <title>Draft Genome Assembly of Colletotrichum chlorophyti a pathogen of herbaceous plants.</title>
        <authorList>
            <person name="Gan P."/>
            <person name="Narusaka M."/>
            <person name="Tsushima A."/>
            <person name="Narusaka Y."/>
            <person name="Takano Y."/>
            <person name="Shirasu K."/>
        </authorList>
    </citation>
    <scope>NUCLEOTIDE SEQUENCE [LARGE SCALE GENOMIC DNA]</scope>
    <source>
        <strain evidence="2 3">NTL11</strain>
    </source>
</reference>
<evidence type="ECO:0000313" key="3">
    <source>
        <dbReference type="Proteomes" id="UP000186583"/>
    </source>
</evidence>
<dbReference type="OrthoDB" id="5279008at2759"/>
<protein>
    <recommendedName>
        <fullName evidence="1">F-box domain-containing protein</fullName>
    </recommendedName>
</protein>
<dbReference type="Proteomes" id="UP000186583">
    <property type="component" value="Unassembled WGS sequence"/>
</dbReference>
<name>A0A1Q8RX05_9PEZI</name>
<sequence>MSQPTSATAAPTVIAPTMNLQSESPFSKVPLEVLLRISSHLTTPELGALRLTCRSIEQSMFNTFMREFFTKRQFMLTEDSLQALIDISNSRLSDCLDHVIIGLNTFTRKYFAPGEEAFETRYRIAQADHYTLVNSGQDVVMLTEAFRNLKNLKTVAIRDYHSTARRYRDGPGATWASYGATTLARDIGGKDLFRVPEDEMHAYANKVMVTLFTALGNAGARPKTFELLRQGQGVPTDDAFNLFTKYLKAKITPVLEGIETFISVADVASGPFRSSPGMPDDGGRRRQDDLFRIFLGHMPNLKHLRLNFAHPKSNLDDLDRFIDWLATPAPAAAAAAAPTASPPQLPSVTAKPTVTITADRTPPSPPPVAFAHLEELNLGFVDLEPKSLVRIARKFAGTLKRLVLWRVTLSNRASPHGGNRHDQRGTNLWAKMLKHLVRDVPHLNLEHIKIGNPSQRTLPSRVSASTNNNRNMVWFEKKDGPPDELLMMDGYYPDDIADAMEEWEDAFLFEQGFHPAMMF</sequence>
<dbReference type="SUPFAM" id="SSF81383">
    <property type="entry name" value="F-box domain"/>
    <property type="match status" value="1"/>
</dbReference>
<dbReference type="PROSITE" id="PS50181">
    <property type="entry name" value="FBOX"/>
    <property type="match status" value="1"/>
</dbReference>
<keyword evidence="3" id="KW-1185">Reference proteome</keyword>
<dbReference type="Pfam" id="PF00646">
    <property type="entry name" value="F-box"/>
    <property type="match status" value="1"/>
</dbReference>
<accession>A0A1Q8RX05</accession>
<dbReference type="EMBL" id="MPGH01000084">
    <property type="protein sequence ID" value="OLN89069.1"/>
    <property type="molecule type" value="Genomic_DNA"/>
</dbReference>
<evidence type="ECO:0000313" key="2">
    <source>
        <dbReference type="EMBL" id="OLN89069.1"/>
    </source>
</evidence>
<dbReference type="STRING" id="708187.A0A1Q8RX05"/>
<evidence type="ECO:0000259" key="1">
    <source>
        <dbReference type="PROSITE" id="PS50181"/>
    </source>
</evidence>
<dbReference type="InterPro" id="IPR001810">
    <property type="entry name" value="F-box_dom"/>
</dbReference>
<proteinExistence type="predicted"/>
<feature type="domain" description="F-box" evidence="1">
    <location>
        <begin position="23"/>
        <end position="72"/>
    </location>
</feature>
<dbReference type="InterPro" id="IPR036047">
    <property type="entry name" value="F-box-like_dom_sf"/>
</dbReference>
<comment type="caution">
    <text evidence="2">The sequence shown here is derived from an EMBL/GenBank/DDBJ whole genome shotgun (WGS) entry which is preliminary data.</text>
</comment>